<evidence type="ECO:0000313" key="4">
    <source>
        <dbReference type="Proteomes" id="UP000757232"/>
    </source>
</evidence>
<dbReference type="PANTHER" id="PTHR33119">
    <property type="entry name" value="IFI3P"/>
    <property type="match status" value="1"/>
</dbReference>
<sequence>MPPTSTRSSMVLTFFLEWAKHHEQCVLVHLCELAMTRLSAELRSKPEWWKLYTDPDTRKLWYNEAISRTWRIGPDANNIEAGLAKHQIDYVFDELAGYAALRDDANGIQVSCFDRIWESECLVSKLERGSLLQQLDSLRLNCHYLSKQDLLVDPFRHAYRHGKSVVRHPEQLENFADDANDSCRSVHYTALPSLVTVRSDPPHATYQSYINGVNPVMSDLYTAFQDVLGHSIKLFERVLTSLHRSNPLPQRIQGTYHYRVWDEPDPPEDSDEEAWEAHSRELRHWALYRPIEIPDIPDDGYLSDSLRFAHKVCFREDQTIQIIHRVLDMHLTSQFFLKNDDRRKVSDTPWHVEGTANEQISVCCLHFLSVDGVDDARIDFRMATTSPSNFMPHDVGATLRTWGLQSGDECNQFIGSVRLRSGLFIAFPNTYQHRIRGVRLREGCKTGRLTVLEFYLVDPDITPVISTDDVAPQQRDWILQALEESIDPRLPHEVLEKIVDMTESVFSEEEAEKDRVEMVKDREAFRQLNDRQYFCLPFSVDVP</sequence>
<dbReference type="AlphaFoldDB" id="A0A9Q5HQJ1"/>
<dbReference type="InterPro" id="IPR025340">
    <property type="entry name" value="DUF4246"/>
</dbReference>
<gene>
    <name evidence="3" type="ORF">A7U60_g8822</name>
</gene>
<evidence type="ECO:0000259" key="2">
    <source>
        <dbReference type="Pfam" id="PF21666"/>
    </source>
</evidence>
<name>A0A9Q5HQJ1_SANBA</name>
<feature type="domain" description="DUF4246" evidence="1">
    <location>
        <begin position="86"/>
        <end position="479"/>
    </location>
</feature>
<dbReference type="Proteomes" id="UP000757232">
    <property type="component" value="Unassembled WGS sequence"/>
</dbReference>
<comment type="caution">
    <text evidence="3">The sequence shown here is derived from an EMBL/GenBank/DDBJ whole genome shotgun (WGS) entry which is preliminary data.</text>
</comment>
<reference evidence="3" key="1">
    <citation type="submission" date="2016-06" db="EMBL/GenBank/DDBJ databases">
        <title>Draft Genome sequence of the fungus Inonotus baumii.</title>
        <authorList>
            <person name="Zhu H."/>
            <person name="Lin W."/>
        </authorList>
    </citation>
    <scope>NUCLEOTIDE SEQUENCE</scope>
    <source>
        <strain evidence="3">821</strain>
    </source>
</reference>
<keyword evidence="4" id="KW-1185">Reference proteome</keyword>
<dbReference type="Pfam" id="PF21666">
    <property type="entry name" value="DUF4246_N"/>
    <property type="match status" value="1"/>
</dbReference>
<dbReference type="InterPro" id="IPR049192">
    <property type="entry name" value="DUF4246_C"/>
</dbReference>
<feature type="domain" description="DUF4246" evidence="2">
    <location>
        <begin position="23"/>
        <end position="64"/>
    </location>
</feature>
<dbReference type="OrthoDB" id="415532at2759"/>
<accession>A0A9Q5HQJ1</accession>
<dbReference type="EMBL" id="LNZH02000216">
    <property type="protein sequence ID" value="OCB84146.1"/>
    <property type="molecule type" value="Genomic_DNA"/>
</dbReference>
<organism evidence="3 4">
    <name type="scientific">Sanghuangporus baumii</name>
    <name type="common">Phellinus baumii</name>
    <dbReference type="NCBI Taxonomy" id="108892"/>
    <lineage>
        <taxon>Eukaryota</taxon>
        <taxon>Fungi</taxon>
        <taxon>Dikarya</taxon>
        <taxon>Basidiomycota</taxon>
        <taxon>Agaricomycotina</taxon>
        <taxon>Agaricomycetes</taxon>
        <taxon>Hymenochaetales</taxon>
        <taxon>Hymenochaetaceae</taxon>
        <taxon>Sanghuangporus</taxon>
    </lineage>
</organism>
<evidence type="ECO:0000313" key="3">
    <source>
        <dbReference type="EMBL" id="OCB84146.1"/>
    </source>
</evidence>
<protein>
    <submittedName>
        <fullName evidence="3">Uncharacterized protein</fullName>
    </submittedName>
</protein>
<dbReference type="PANTHER" id="PTHR33119:SF1">
    <property type="entry name" value="FE2OG DIOXYGENASE DOMAIN-CONTAINING PROTEIN"/>
    <property type="match status" value="1"/>
</dbReference>
<dbReference type="InterPro" id="IPR049207">
    <property type="entry name" value="DUF4246_N"/>
</dbReference>
<evidence type="ECO:0000259" key="1">
    <source>
        <dbReference type="Pfam" id="PF14033"/>
    </source>
</evidence>
<dbReference type="Pfam" id="PF14033">
    <property type="entry name" value="DUF4246"/>
    <property type="match status" value="1"/>
</dbReference>
<proteinExistence type="predicted"/>